<evidence type="ECO:0000256" key="3">
    <source>
        <dbReference type="ARBA" id="ARBA00022475"/>
    </source>
</evidence>
<reference evidence="8 10" key="1">
    <citation type="journal article" date="2016" name="Int. J. Syst. Evol. Microbiol.">
        <title>Methanosarcina flavescens sp. nov., a methanogenic archaeon isolated from a full-scale anaerobic digester.</title>
        <authorList>
            <person name="Kern T."/>
            <person name="Fischer M.A."/>
            <person name="Deppenmeier U."/>
            <person name="Schmitz R.A."/>
            <person name="Rother M."/>
        </authorList>
    </citation>
    <scope>NUCLEOTIDE SEQUENCE [LARGE SCALE GENOMIC DNA]</scope>
    <source>
        <strain evidence="8 10">E03.2</strain>
    </source>
</reference>
<evidence type="ECO:0000256" key="6">
    <source>
        <dbReference type="ARBA" id="ARBA00023136"/>
    </source>
</evidence>
<dbReference type="PANTHER" id="PTHR39087:SF2">
    <property type="entry name" value="UPF0104 MEMBRANE PROTEIN MJ1595"/>
    <property type="match status" value="1"/>
</dbReference>
<name>A0A660HTI2_9EURY</name>
<dbReference type="Pfam" id="PF03706">
    <property type="entry name" value="LPG_synthase_TM"/>
    <property type="match status" value="1"/>
</dbReference>
<dbReference type="GeneID" id="53688393"/>
<evidence type="ECO:0000313" key="10">
    <source>
        <dbReference type="Proteomes" id="UP000053087"/>
    </source>
</evidence>
<dbReference type="EMBL" id="CP032683">
    <property type="protein sequence ID" value="AYK15429.1"/>
    <property type="molecule type" value="Genomic_DNA"/>
</dbReference>
<dbReference type="RefSeq" id="WP_082384037.1">
    <property type="nucleotide sequence ID" value="NZ_CP032683.1"/>
</dbReference>
<protein>
    <submittedName>
        <fullName evidence="9">Flippase-like domain-containing protein</fullName>
    </submittedName>
    <submittedName>
        <fullName evidence="8">TIGR00374 family protein</fullName>
    </submittedName>
</protein>
<feature type="transmembrane region" description="Helical" evidence="7">
    <location>
        <begin position="253"/>
        <end position="276"/>
    </location>
</feature>
<feature type="transmembrane region" description="Helical" evidence="7">
    <location>
        <begin position="60"/>
        <end position="80"/>
    </location>
</feature>
<evidence type="ECO:0000313" key="9">
    <source>
        <dbReference type="EMBL" id="NLK32962.1"/>
    </source>
</evidence>
<dbReference type="GO" id="GO:0005886">
    <property type="term" value="C:plasma membrane"/>
    <property type="evidence" value="ECO:0007669"/>
    <property type="project" value="UniProtKB-SubCell"/>
</dbReference>
<dbReference type="Proteomes" id="UP000053087">
    <property type="component" value="Chromosome"/>
</dbReference>
<keyword evidence="4 7" id="KW-0812">Transmembrane</keyword>
<evidence type="ECO:0000256" key="5">
    <source>
        <dbReference type="ARBA" id="ARBA00022989"/>
    </source>
</evidence>
<keyword evidence="3" id="KW-1003">Cell membrane</keyword>
<feature type="transmembrane region" description="Helical" evidence="7">
    <location>
        <begin position="218"/>
        <end position="241"/>
    </location>
</feature>
<reference evidence="8" key="2">
    <citation type="submission" date="2018-10" db="EMBL/GenBank/DDBJ databases">
        <authorList>
            <person name="Fischer M.A."/>
            <person name="Kern T."/>
            <person name="Deppenmeier U."/>
            <person name="Schmitz R.A."/>
            <person name="Rother M."/>
        </authorList>
    </citation>
    <scope>NUCLEOTIDE SEQUENCE</scope>
    <source>
        <strain evidence="8">E03.2</strain>
    </source>
</reference>
<dbReference type="Proteomes" id="UP000585579">
    <property type="component" value="Unassembled WGS sequence"/>
</dbReference>
<feature type="transmembrane region" description="Helical" evidence="7">
    <location>
        <begin position="20"/>
        <end position="39"/>
    </location>
</feature>
<organism evidence="8 10">
    <name type="scientific">Methanosarcina flavescens</name>
    <dbReference type="NCBI Taxonomy" id="1715806"/>
    <lineage>
        <taxon>Archaea</taxon>
        <taxon>Methanobacteriati</taxon>
        <taxon>Methanobacteriota</taxon>
        <taxon>Stenosarchaea group</taxon>
        <taxon>Methanomicrobia</taxon>
        <taxon>Methanosarcinales</taxon>
        <taxon>Methanosarcinaceae</taxon>
        <taxon>Methanosarcina</taxon>
    </lineage>
</organism>
<evidence type="ECO:0000313" key="8">
    <source>
        <dbReference type="EMBL" id="AYK15429.1"/>
    </source>
</evidence>
<gene>
    <name evidence="8" type="ORF">AOB57_009715</name>
    <name evidence="9" type="ORF">GX302_09100</name>
</gene>
<dbReference type="KEGG" id="mfz:AOB57_009715"/>
<evidence type="ECO:0000256" key="2">
    <source>
        <dbReference type="ARBA" id="ARBA00011061"/>
    </source>
</evidence>
<feature type="transmembrane region" description="Helical" evidence="7">
    <location>
        <begin position="306"/>
        <end position="326"/>
    </location>
</feature>
<accession>A0A660HTI2</accession>
<keyword evidence="5 7" id="KW-1133">Transmembrane helix</keyword>
<dbReference type="NCBIfam" id="TIGR00374">
    <property type="entry name" value="flippase-like domain"/>
    <property type="match status" value="1"/>
</dbReference>
<feature type="transmembrane region" description="Helical" evidence="7">
    <location>
        <begin position="92"/>
        <end position="109"/>
    </location>
</feature>
<comment type="similarity">
    <text evidence="2">Belongs to the UPF0104 family.</text>
</comment>
<keyword evidence="6 7" id="KW-0472">Membrane</keyword>
<sequence length="332" mass="36546">MTCSEPGYEGALLNLGSLRRVVLALLLLIAAVVLIRTYWTEILYIMGESWRILSKTRISYVILASSAYLLSIYFFAVRWQQVLSSIGYKLKATSLLPIFLGAAFVNNITPASRTGGESLRMVWANKSFGVSYTHAFIAIVFERLVEAIPVAMLSIYVLYSFPSLEIELLLQKSALTLNSIYLVLVAVLTAGVATWIFREKFAFLLRDVQQNRKQINKSFIPVLLLSCGVWALDVLRLKLIASALGLSLPMDSIIILSVLYLLLGCLPIAPGGLGVVEGGLVSLLLYFGLSLASAGSFVLLERFVSYGLSSLIGGLCLFYYGGFEIWKNTKSH</sequence>
<evidence type="ECO:0000256" key="4">
    <source>
        <dbReference type="ARBA" id="ARBA00022692"/>
    </source>
</evidence>
<feature type="transmembrane region" description="Helical" evidence="7">
    <location>
        <begin position="130"/>
        <end position="159"/>
    </location>
</feature>
<evidence type="ECO:0000256" key="7">
    <source>
        <dbReference type="SAM" id="Phobius"/>
    </source>
</evidence>
<dbReference type="PANTHER" id="PTHR39087">
    <property type="entry name" value="UPF0104 MEMBRANE PROTEIN MJ1595"/>
    <property type="match status" value="1"/>
</dbReference>
<feature type="transmembrane region" description="Helical" evidence="7">
    <location>
        <begin position="283"/>
        <end position="300"/>
    </location>
</feature>
<dbReference type="EMBL" id="JAAYQL010000054">
    <property type="protein sequence ID" value="NLK32962.1"/>
    <property type="molecule type" value="Genomic_DNA"/>
</dbReference>
<reference evidence="9 11" key="3">
    <citation type="journal article" date="2020" name="Biotechnol. Biofuels">
        <title>New insights from the biogas microbiome by comprehensive genome-resolved metagenomics of nearly 1600 species originating from multiple anaerobic digesters.</title>
        <authorList>
            <person name="Campanaro S."/>
            <person name="Treu L."/>
            <person name="Rodriguez-R L.M."/>
            <person name="Kovalovszki A."/>
            <person name="Ziels R.M."/>
            <person name="Maus I."/>
            <person name="Zhu X."/>
            <person name="Kougias P.G."/>
            <person name="Basile A."/>
            <person name="Luo G."/>
            <person name="Schluter A."/>
            <person name="Konstantinidis K.T."/>
            <person name="Angelidaki I."/>
        </authorList>
    </citation>
    <scope>NUCLEOTIDE SEQUENCE [LARGE SCALE GENOMIC DNA]</scope>
    <source>
        <strain evidence="9">AS22ysBPME_46</strain>
    </source>
</reference>
<feature type="transmembrane region" description="Helical" evidence="7">
    <location>
        <begin position="179"/>
        <end position="197"/>
    </location>
</feature>
<dbReference type="AlphaFoldDB" id="A0A660HTI2"/>
<proteinExistence type="inferred from homology"/>
<comment type="subcellular location">
    <subcellularLocation>
        <location evidence="1">Cell membrane</location>
        <topology evidence="1">Multi-pass membrane protein</topology>
    </subcellularLocation>
</comment>
<evidence type="ECO:0000256" key="1">
    <source>
        <dbReference type="ARBA" id="ARBA00004651"/>
    </source>
</evidence>
<dbReference type="OrthoDB" id="15513at2157"/>
<keyword evidence="10" id="KW-1185">Reference proteome</keyword>
<evidence type="ECO:0000313" key="11">
    <source>
        <dbReference type="Proteomes" id="UP000585579"/>
    </source>
</evidence>
<dbReference type="InterPro" id="IPR022791">
    <property type="entry name" value="L-PG_synthase/AglD"/>
</dbReference>